<accession>A0A9D6QJT2</accession>
<dbReference type="InterPro" id="IPR050811">
    <property type="entry name" value="Phosphate_ABC_transporter"/>
</dbReference>
<evidence type="ECO:0000259" key="2">
    <source>
        <dbReference type="Pfam" id="PF12849"/>
    </source>
</evidence>
<proteinExistence type="predicted"/>
<evidence type="ECO:0000313" key="4">
    <source>
        <dbReference type="Proteomes" id="UP000807850"/>
    </source>
</evidence>
<reference evidence="3" key="1">
    <citation type="submission" date="2020-07" db="EMBL/GenBank/DDBJ databases">
        <title>Huge and variable diversity of episymbiotic CPR bacteria and DPANN archaea in groundwater ecosystems.</title>
        <authorList>
            <person name="He C.Y."/>
            <person name="Keren R."/>
            <person name="Whittaker M."/>
            <person name="Farag I.F."/>
            <person name="Doudna J."/>
            <person name="Cate J.H.D."/>
            <person name="Banfield J.F."/>
        </authorList>
    </citation>
    <scope>NUCLEOTIDE SEQUENCE</scope>
    <source>
        <strain evidence="3">NC_groundwater_928_Pr1_S-0.2um_72_17</strain>
    </source>
</reference>
<dbReference type="AlphaFoldDB" id="A0A9D6QJT2"/>
<protein>
    <submittedName>
        <fullName evidence="3">Substrate-binding domain-containing protein</fullName>
    </submittedName>
</protein>
<gene>
    <name evidence="3" type="ORF">HY076_04875</name>
</gene>
<feature type="domain" description="PBP" evidence="2">
    <location>
        <begin position="9"/>
        <end position="225"/>
    </location>
</feature>
<dbReference type="Gene3D" id="3.40.190.10">
    <property type="entry name" value="Periplasmic binding protein-like II"/>
    <property type="match status" value="2"/>
</dbReference>
<organism evidence="3 4">
    <name type="scientific">Eiseniibacteriota bacterium</name>
    <dbReference type="NCBI Taxonomy" id="2212470"/>
    <lineage>
        <taxon>Bacteria</taxon>
        <taxon>Candidatus Eiseniibacteriota</taxon>
    </lineage>
</organism>
<dbReference type="InterPro" id="IPR024370">
    <property type="entry name" value="PBP_domain"/>
</dbReference>
<name>A0A9D6QJT2_UNCEI</name>
<dbReference type="EMBL" id="JACQAY010000151">
    <property type="protein sequence ID" value="MBI3539585.1"/>
    <property type="molecule type" value="Genomic_DNA"/>
</dbReference>
<sequence>MIRRERGAFVALYPDAAVEIRAGASREAIRALFAAECDVAAIARELESEERGAALRGGLELEGYRFGRDGVAVVVHPGNPVQNIALDDLRGIYAGRVKAWSEVGGANLAVRPVFQAPGADITTFFAQRVMQGEQVQVPVVYEDSDSDVVAYVAAHPEAIGFVSLAWADRGVRALRVASLKGLPVWKPDPETVYGGDYPLTRFMNLYARPGGRALANGFITYVTSRDGQQLVHEQGLVPTAVPVRFVRRSSMLGSHH</sequence>
<dbReference type="PANTHER" id="PTHR30570">
    <property type="entry name" value="PERIPLASMIC PHOSPHATE BINDING COMPONENT OF PHOSPHATE ABC TRANSPORTER"/>
    <property type="match status" value="1"/>
</dbReference>
<dbReference type="PANTHER" id="PTHR30570:SF1">
    <property type="entry name" value="PHOSPHATE-BINDING PROTEIN PSTS"/>
    <property type="match status" value="1"/>
</dbReference>
<evidence type="ECO:0000256" key="1">
    <source>
        <dbReference type="ARBA" id="ARBA00022729"/>
    </source>
</evidence>
<comment type="caution">
    <text evidence="3">The sequence shown here is derived from an EMBL/GenBank/DDBJ whole genome shotgun (WGS) entry which is preliminary data.</text>
</comment>
<dbReference type="SUPFAM" id="SSF53850">
    <property type="entry name" value="Periplasmic binding protein-like II"/>
    <property type="match status" value="1"/>
</dbReference>
<dbReference type="Proteomes" id="UP000807850">
    <property type="component" value="Unassembled WGS sequence"/>
</dbReference>
<keyword evidence="1" id="KW-0732">Signal</keyword>
<evidence type="ECO:0000313" key="3">
    <source>
        <dbReference type="EMBL" id="MBI3539585.1"/>
    </source>
</evidence>
<dbReference type="Pfam" id="PF12849">
    <property type="entry name" value="PBP_like_2"/>
    <property type="match status" value="1"/>
</dbReference>